<evidence type="ECO:0000313" key="1">
    <source>
        <dbReference type="Proteomes" id="UP000504610"/>
    </source>
</evidence>
<dbReference type="KEGG" id="rsz:108827778"/>
<gene>
    <name evidence="2" type="primary">LOC108827778</name>
</gene>
<evidence type="ECO:0000313" key="2">
    <source>
        <dbReference type="RefSeq" id="XP_018456763.1"/>
    </source>
</evidence>
<dbReference type="OrthoDB" id="549775at2759"/>
<dbReference type="GeneID" id="108827778"/>
<keyword evidence="1" id="KW-1185">Reference proteome</keyword>
<dbReference type="Pfam" id="PF13233">
    <property type="entry name" value="Complex1_LYR_2"/>
    <property type="match status" value="1"/>
</dbReference>
<dbReference type="Proteomes" id="UP000504610">
    <property type="component" value="Chromosome 9"/>
</dbReference>
<reference evidence="1" key="1">
    <citation type="journal article" date="2019" name="Database">
        <title>The radish genome database (RadishGD): an integrated information resource for radish genomics.</title>
        <authorList>
            <person name="Yu H.J."/>
            <person name="Baek S."/>
            <person name="Lee Y.J."/>
            <person name="Cho A."/>
            <person name="Mun J.H."/>
        </authorList>
    </citation>
    <scope>NUCLEOTIDE SEQUENCE [LARGE SCALE GENOMIC DNA]</scope>
    <source>
        <strain evidence="1">cv. WK10039</strain>
    </source>
</reference>
<reference evidence="2" key="2">
    <citation type="submission" date="2025-08" db="UniProtKB">
        <authorList>
            <consortium name="RefSeq"/>
        </authorList>
    </citation>
    <scope>IDENTIFICATION</scope>
    <source>
        <tissue evidence="2">Leaf</tissue>
    </source>
</reference>
<dbReference type="AlphaFoldDB" id="A0A6J0LA98"/>
<proteinExistence type="predicted"/>
<name>A0A6J0LA98_RAPSA</name>
<sequence>MSSEVGRVYRDLLKAVVKHVGKEDHKSHFTDFVKHEFRKNPNSLDKINLARNYAYLLNSIHSHKDLLFSYNIAVDRTEEMKRVLGKSAASVGLRLPEVYQP</sequence>
<dbReference type="PANTHER" id="PTHR35763:SF1">
    <property type="entry name" value="OS11G0133900 PROTEIN"/>
    <property type="match status" value="1"/>
</dbReference>
<organism evidence="1 2">
    <name type="scientific">Raphanus sativus</name>
    <name type="common">Radish</name>
    <name type="synonym">Raphanus raphanistrum var. sativus</name>
    <dbReference type="NCBI Taxonomy" id="3726"/>
    <lineage>
        <taxon>Eukaryota</taxon>
        <taxon>Viridiplantae</taxon>
        <taxon>Streptophyta</taxon>
        <taxon>Embryophyta</taxon>
        <taxon>Tracheophyta</taxon>
        <taxon>Spermatophyta</taxon>
        <taxon>Magnoliopsida</taxon>
        <taxon>eudicotyledons</taxon>
        <taxon>Gunneridae</taxon>
        <taxon>Pentapetalae</taxon>
        <taxon>rosids</taxon>
        <taxon>malvids</taxon>
        <taxon>Brassicales</taxon>
        <taxon>Brassicaceae</taxon>
        <taxon>Brassiceae</taxon>
        <taxon>Raphanus</taxon>
    </lineage>
</organism>
<dbReference type="PANTHER" id="PTHR35763">
    <property type="entry name" value="COMPLEX 1 LYR-LIKE PROTEIN"/>
    <property type="match status" value="1"/>
</dbReference>
<dbReference type="RefSeq" id="XP_018456763.1">
    <property type="nucleotide sequence ID" value="XM_018601261.2"/>
</dbReference>
<protein>
    <submittedName>
        <fullName evidence="2">Uncharacterized protein LOC108827778</fullName>
    </submittedName>
</protein>
<accession>A0A6J0LA98</accession>